<feature type="domain" description="O-antigen ligase-related" evidence="6">
    <location>
        <begin position="174"/>
        <end position="315"/>
    </location>
</feature>
<reference evidence="7 8" key="1">
    <citation type="submission" date="2018-08" db="EMBL/GenBank/DDBJ databases">
        <title>Draft genome sequence of Psychrilyobacter sp. strain SD5 isolated from Black Sea water.</title>
        <authorList>
            <person name="Yadav S."/>
            <person name="Villanueva L."/>
            <person name="Damste J.S.S."/>
        </authorList>
    </citation>
    <scope>NUCLEOTIDE SEQUENCE [LARGE SCALE GENOMIC DNA]</scope>
    <source>
        <strain evidence="7 8">SD5</strain>
    </source>
</reference>
<evidence type="ECO:0000256" key="5">
    <source>
        <dbReference type="SAM" id="Phobius"/>
    </source>
</evidence>
<evidence type="ECO:0000313" key="7">
    <source>
        <dbReference type="EMBL" id="REI41311.1"/>
    </source>
</evidence>
<feature type="transmembrane region" description="Helical" evidence="5">
    <location>
        <begin position="167"/>
        <end position="183"/>
    </location>
</feature>
<name>A0ABX9KHR0_9FUSO</name>
<feature type="transmembrane region" description="Helical" evidence="5">
    <location>
        <begin position="79"/>
        <end position="95"/>
    </location>
</feature>
<dbReference type="PANTHER" id="PTHR37422">
    <property type="entry name" value="TEICHURONIC ACID BIOSYNTHESIS PROTEIN TUAE"/>
    <property type="match status" value="1"/>
</dbReference>
<dbReference type="GO" id="GO:0016874">
    <property type="term" value="F:ligase activity"/>
    <property type="evidence" value="ECO:0007669"/>
    <property type="project" value="UniProtKB-KW"/>
</dbReference>
<dbReference type="Proteomes" id="UP000263486">
    <property type="component" value="Unassembled WGS sequence"/>
</dbReference>
<evidence type="ECO:0000259" key="6">
    <source>
        <dbReference type="Pfam" id="PF04932"/>
    </source>
</evidence>
<keyword evidence="7" id="KW-0436">Ligase</keyword>
<dbReference type="InterPro" id="IPR051533">
    <property type="entry name" value="WaaL-like"/>
</dbReference>
<dbReference type="RefSeq" id="WP_114642288.1">
    <property type="nucleotide sequence ID" value="NZ_JAACIO010000012.1"/>
</dbReference>
<comment type="subcellular location">
    <subcellularLocation>
        <location evidence="1">Membrane</location>
        <topology evidence="1">Multi-pass membrane protein</topology>
    </subcellularLocation>
</comment>
<feature type="transmembrane region" description="Helical" evidence="5">
    <location>
        <begin position="299"/>
        <end position="319"/>
    </location>
</feature>
<protein>
    <submittedName>
        <fullName evidence="7">O-antigen ligase family protein</fullName>
    </submittedName>
</protein>
<feature type="transmembrane region" description="Helical" evidence="5">
    <location>
        <begin position="50"/>
        <end position="67"/>
    </location>
</feature>
<evidence type="ECO:0000256" key="2">
    <source>
        <dbReference type="ARBA" id="ARBA00022692"/>
    </source>
</evidence>
<organism evidence="7 8">
    <name type="scientific">Psychrilyobacter piezotolerans</name>
    <dbReference type="NCBI Taxonomy" id="2293438"/>
    <lineage>
        <taxon>Bacteria</taxon>
        <taxon>Fusobacteriati</taxon>
        <taxon>Fusobacteriota</taxon>
        <taxon>Fusobacteriia</taxon>
        <taxon>Fusobacteriales</taxon>
        <taxon>Fusobacteriaceae</taxon>
        <taxon>Psychrilyobacter</taxon>
    </lineage>
</organism>
<evidence type="ECO:0000256" key="1">
    <source>
        <dbReference type="ARBA" id="ARBA00004141"/>
    </source>
</evidence>
<feature type="transmembrane region" description="Helical" evidence="5">
    <location>
        <begin position="211"/>
        <end position="230"/>
    </location>
</feature>
<dbReference type="InterPro" id="IPR007016">
    <property type="entry name" value="O-antigen_ligase-rel_domated"/>
</dbReference>
<sequence>MYINLVIALLGLLVILAFKGVVPILSILFISVVYRKIKYKEKFKLEKEHIGILIFLLLIGLSFITSIDREASLTHFNRIIRAVIAPVIIFNFLPMKKKYFDYGFVLGGLIFACMGISQYFFELIPYKGGNHLRIDGGYGIWHYSYYITFISVYIFNLFILEEEKRKKILLLIISLTTMFAVLLSNTRSAWLAMVIGIFVALLINKKIKEILILLILSSVLIFSFKDTPIIQRYISKAQTIVDIKKNRSNLGRFEVWTDAYNIFKENPILGVGISNYDRASRKNYKTKPGGRYYSAHSDYLGLLCETGVVGFIGFLSMFVLMLKEAYKKNKLNILLPITTVLLFLGIFESNMNKNAYVYVMYFILYSVINYGIEDKKEIIKEENNDYKESRI</sequence>
<proteinExistence type="predicted"/>
<keyword evidence="4 5" id="KW-0472">Membrane</keyword>
<dbReference type="EMBL" id="QUAJ01000011">
    <property type="protein sequence ID" value="REI41311.1"/>
    <property type="molecule type" value="Genomic_DNA"/>
</dbReference>
<evidence type="ECO:0000256" key="4">
    <source>
        <dbReference type="ARBA" id="ARBA00023136"/>
    </source>
</evidence>
<keyword evidence="2 5" id="KW-0812">Transmembrane</keyword>
<keyword evidence="8" id="KW-1185">Reference proteome</keyword>
<comment type="caution">
    <text evidence="7">The sequence shown here is derived from an EMBL/GenBank/DDBJ whole genome shotgun (WGS) entry which is preliminary data.</text>
</comment>
<feature type="transmembrane region" description="Helical" evidence="5">
    <location>
        <begin position="355"/>
        <end position="372"/>
    </location>
</feature>
<gene>
    <name evidence="7" type="ORF">DYH56_07725</name>
</gene>
<feature type="transmembrane region" description="Helical" evidence="5">
    <location>
        <begin position="102"/>
        <end position="120"/>
    </location>
</feature>
<accession>A0ABX9KHR0</accession>
<dbReference type="Pfam" id="PF04932">
    <property type="entry name" value="Wzy_C"/>
    <property type="match status" value="1"/>
</dbReference>
<feature type="transmembrane region" description="Helical" evidence="5">
    <location>
        <begin position="140"/>
        <end position="160"/>
    </location>
</feature>
<dbReference type="PANTHER" id="PTHR37422:SF17">
    <property type="entry name" value="O-ANTIGEN LIGASE"/>
    <property type="match status" value="1"/>
</dbReference>
<evidence type="ECO:0000313" key="8">
    <source>
        <dbReference type="Proteomes" id="UP000263486"/>
    </source>
</evidence>
<evidence type="ECO:0000256" key="3">
    <source>
        <dbReference type="ARBA" id="ARBA00022989"/>
    </source>
</evidence>
<feature type="transmembrane region" description="Helical" evidence="5">
    <location>
        <begin position="6"/>
        <end position="30"/>
    </location>
</feature>
<keyword evidence="3 5" id="KW-1133">Transmembrane helix</keyword>
<feature type="transmembrane region" description="Helical" evidence="5">
    <location>
        <begin position="331"/>
        <end position="349"/>
    </location>
</feature>